<keyword evidence="1" id="KW-0732">Signal</keyword>
<dbReference type="Gene3D" id="3.40.710.10">
    <property type="entry name" value="DD-peptidase/beta-lactamase superfamily"/>
    <property type="match status" value="1"/>
</dbReference>
<dbReference type="Proteomes" id="UP000546126">
    <property type="component" value="Unassembled WGS sequence"/>
</dbReference>
<proteinExistence type="predicted"/>
<feature type="signal peptide" evidence="1">
    <location>
        <begin position="1"/>
        <end position="29"/>
    </location>
</feature>
<dbReference type="EMBL" id="JABWGO010000016">
    <property type="protein sequence ID" value="NUW46487.1"/>
    <property type="molecule type" value="Genomic_DNA"/>
</dbReference>
<dbReference type="PANTHER" id="PTHR46825">
    <property type="entry name" value="D-ALANYL-D-ALANINE-CARBOXYPEPTIDASE/ENDOPEPTIDASE AMPH"/>
    <property type="match status" value="1"/>
</dbReference>
<sequence length="421" mass="45416">MTTLSRRRLLQTGAAAVPAIALGAQPARAASSLPATGVVPSSLAVFDQAMQKYVTEREIGCAQLAVAKNGKILLARGYGTYSKILPGRPRFISMVQPTSLFRIASLSKNITGAAIARLAQDGKLSLTAPVTTLLGLSADADPRLAQVTVTRLLQHLGGWDRAVSPDQLWADHTIAASLGISLPIDHADIMKWATARKLDYDPGTKYAYSNYGYMLLGRIIEKVSGMSYEAYVKQKLLAPAGITRMKLGRSLLAETGTSEVVYSSKFTNKTVLDDSGTVVPYPYGGFNMPNQDANGGWLASAVDIVKWGFVFDKAGTVLNSTSLSRIFAKPEIGMNANGSWYGFGWSVRNNNVGTLNTWHTGSMPGTFSFFARIQNGISYCAIFNRREETGSPDFDSIDPILGQAASAVRTWPTTDLTSRYF</sequence>
<dbReference type="RefSeq" id="WP_175605928.1">
    <property type="nucleotide sequence ID" value="NZ_JABWGO010000016.1"/>
</dbReference>
<dbReference type="PANTHER" id="PTHR46825:SF9">
    <property type="entry name" value="BETA-LACTAMASE-RELATED DOMAIN-CONTAINING PROTEIN"/>
    <property type="match status" value="1"/>
</dbReference>
<evidence type="ECO:0000313" key="4">
    <source>
        <dbReference type="Proteomes" id="UP000546126"/>
    </source>
</evidence>
<dbReference type="AlphaFoldDB" id="A0A7Y6MG27"/>
<reference evidence="3 4" key="1">
    <citation type="submission" date="2020-06" db="EMBL/GenBank/DDBJ databases">
        <authorList>
            <person name="Chanama M."/>
        </authorList>
    </citation>
    <scope>NUCLEOTIDE SEQUENCE [LARGE SCALE GENOMIC DNA]</scope>
    <source>
        <strain evidence="3 4">TBRC6557</strain>
    </source>
</reference>
<dbReference type="SUPFAM" id="SSF56601">
    <property type="entry name" value="beta-lactamase/transpeptidase-like"/>
    <property type="match status" value="1"/>
</dbReference>
<gene>
    <name evidence="3" type="ORF">HT134_41185</name>
</gene>
<organism evidence="3 4">
    <name type="scientific">Nonomuraea rhodomycinica</name>
    <dbReference type="NCBI Taxonomy" id="1712872"/>
    <lineage>
        <taxon>Bacteria</taxon>
        <taxon>Bacillati</taxon>
        <taxon>Actinomycetota</taxon>
        <taxon>Actinomycetes</taxon>
        <taxon>Streptosporangiales</taxon>
        <taxon>Streptosporangiaceae</taxon>
        <taxon>Nonomuraea</taxon>
    </lineage>
</organism>
<dbReference type="InterPro" id="IPR050491">
    <property type="entry name" value="AmpC-like"/>
</dbReference>
<feature type="chain" id="PRO_5031358553" evidence="1">
    <location>
        <begin position="30"/>
        <end position="421"/>
    </location>
</feature>
<feature type="domain" description="Beta-lactamase-related" evidence="2">
    <location>
        <begin position="46"/>
        <end position="391"/>
    </location>
</feature>
<evidence type="ECO:0000256" key="1">
    <source>
        <dbReference type="SAM" id="SignalP"/>
    </source>
</evidence>
<protein>
    <submittedName>
        <fullName evidence="3">Beta-lactamase family protein</fullName>
    </submittedName>
</protein>
<comment type="caution">
    <text evidence="3">The sequence shown here is derived from an EMBL/GenBank/DDBJ whole genome shotgun (WGS) entry which is preliminary data.</text>
</comment>
<keyword evidence="4" id="KW-1185">Reference proteome</keyword>
<evidence type="ECO:0000259" key="2">
    <source>
        <dbReference type="Pfam" id="PF00144"/>
    </source>
</evidence>
<accession>A0A7Y6MG27</accession>
<dbReference type="PROSITE" id="PS51318">
    <property type="entry name" value="TAT"/>
    <property type="match status" value="1"/>
</dbReference>
<name>A0A7Y6MG27_9ACTN</name>
<dbReference type="InterPro" id="IPR012338">
    <property type="entry name" value="Beta-lactam/transpept-like"/>
</dbReference>
<dbReference type="InterPro" id="IPR001466">
    <property type="entry name" value="Beta-lactam-related"/>
</dbReference>
<evidence type="ECO:0000313" key="3">
    <source>
        <dbReference type="EMBL" id="NUW46487.1"/>
    </source>
</evidence>
<dbReference type="InterPro" id="IPR006311">
    <property type="entry name" value="TAT_signal"/>
</dbReference>
<dbReference type="Pfam" id="PF00144">
    <property type="entry name" value="Beta-lactamase"/>
    <property type="match status" value="1"/>
</dbReference>